<comment type="caution">
    <text evidence="1">The sequence shown here is derived from an EMBL/GenBank/DDBJ whole genome shotgun (WGS) entry which is preliminary data.</text>
</comment>
<organism evidence="1 2">
    <name type="scientific">Ralstonia thomasii</name>
    <dbReference type="NCBI Taxonomy" id="3058596"/>
    <lineage>
        <taxon>Bacteria</taxon>
        <taxon>Pseudomonadati</taxon>
        <taxon>Pseudomonadota</taxon>
        <taxon>Betaproteobacteria</taxon>
        <taxon>Burkholderiales</taxon>
        <taxon>Burkholderiaceae</taxon>
        <taxon>Ralstonia</taxon>
    </lineage>
</organism>
<evidence type="ECO:0000313" key="1">
    <source>
        <dbReference type="EMBL" id="CAJ0789111.1"/>
    </source>
</evidence>
<dbReference type="EMBL" id="CATZAZ010000003">
    <property type="protein sequence ID" value="CAJ0789111.1"/>
    <property type="molecule type" value="Genomic_DNA"/>
</dbReference>
<proteinExistence type="predicted"/>
<accession>A0AAD2EZN7</accession>
<dbReference type="RefSeq" id="WP_316685454.1">
    <property type="nucleotide sequence ID" value="NZ_CATZAZ010000003.1"/>
</dbReference>
<evidence type="ECO:0000313" key="2">
    <source>
        <dbReference type="Proteomes" id="UP001189756"/>
    </source>
</evidence>
<gene>
    <name evidence="1" type="ORF">R77560_01814</name>
</gene>
<protein>
    <submittedName>
        <fullName evidence="1">Uncharacterized protein</fullName>
    </submittedName>
</protein>
<name>A0AAD2EZN7_9RALS</name>
<sequence>MRELGLTSQRQSAITGDKFTAGQEFQHAKLDSPMGEAMREQLANEQGALKKYASQIVSDTGATSTSPEGIGQNVRAPLQALSEHYDNRVRGLYQAADQRAQGAADVNPAGFGKLMDTDSVFAGKAENTALRRGIRAYMKEQGIVGDDGNIQPISAQQAEGMRQYLNSQWSPQNSGLIGKIKESLDMDVAKAGGDDIYAQARALHAERKNTLDNPKGISSLISESGPDGINKAVPDEKIGAKLTSMPTAQFSHVIDTLRNLPDELQPQGQQALAEIKGQLARQIYAAGDRGGTQNGPSMWNASNVTRELNNQASKMALVFSPEEISKFETLNRGGHILQTPSAYPGAAVQGHNILQRGMIWAPAAIGSGLGGAIGHAIGGYPGMVAGTAAGSTFGSSAATKMATRIDAANANKLRALMGNPKPVTK</sequence>
<dbReference type="AlphaFoldDB" id="A0AAD2EZN7"/>
<dbReference type="Proteomes" id="UP001189756">
    <property type="component" value="Unassembled WGS sequence"/>
</dbReference>
<reference evidence="1" key="1">
    <citation type="submission" date="2023-07" db="EMBL/GenBank/DDBJ databases">
        <authorList>
            <person name="Peeters C."/>
        </authorList>
    </citation>
    <scope>NUCLEOTIDE SEQUENCE</scope>
    <source>
        <strain evidence="1">R-77560</strain>
    </source>
</reference>